<evidence type="ECO:0000256" key="17">
    <source>
        <dbReference type="SAM" id="SignalP"/>
    </source>
</evidence>
<dbReference type="SUPFAM" id="SSF57586">
    <property type="entry name" value="TNF receptor-like"/>
    <property type="match status" value="2"/>
</dbReference>
<evidence type="ECO:0000256" key="16">
    <source>
        <dbReference type="SAM" id="Phobius"/>
    </source>
</evidence>
<feature type="domain" description="TNFR-Cys" evidence="18">
    <location>
        <begin position="61"/>
        <end position="103"/>
    </location>
</feature>
<keyword evidence="10 20" id="KW-0675">Receptor</keyword>
<evidence type="ECO:0000256" key="11">
    <source>
        <dbReference type="ARBA" id="ARBA00023180"/>
    </source>
</evidence>
<feature type="disulfide bond" evidence="15">
    <location>
        <begin position="41"/>
        <end position="59"/>
    </location>
</feature>
<comment type="function">
    <text evidence="14">Receptor for TNFSF5/CD40LG. Transduces TRAF6- and MAP3K8-mediated signals that activate ERK in macrophages and B cells, leading to induction of immunoglobulin secretion.</text>
</comment>
<feature type="disulfide bond" evidence="15">
    <location>
        <begin position="62"/>
        <end position="77"/>
    </location>
</feature>
<dbReference type="Gene3D" id="2.10.50.10">
    <property type="entry name" value="Tumor Necrosis Factor Receptor, subunit A, domain 2"/>
    <property type="match status" value="3"/>
</dbReference>
<keyword evidence="19" id="KW-1185">Reference proteome</keyword>
<dbReference type="Pfam" id="PF00020">
    <property type="entry name" value="TNFR_c6"/>
    <property type="match status" value="1"/>
</dbReference>
<dbReference type="InterPro" id="IPR052135">
    <property type="entry name" value="TNFRSF5"/>
</dbReference>
<accession>A0ABM4ILX3</accession>
<keyword evidence="3 16" id="KW-0812">Transmembrane</keyword>
<evidence type="ECO:0000256" key="4">
    <source>
        <dbReference type="ARBA" id="ARBA00022729"/>
    </source>
</evidence>
<proteinExistence type="predicted"/>
<dbReference type="Proteomes" id="UP001652640">
    <property type="component" value="Chromosome 9"/>
</dbReference>
<keyword evidence="6" id="KW-0391">Immunity</keyword>
<dbReference type="InterPro" id="IPR020435">
    <property type="entry name" value="TNFR_5"/>
</dbReference>
<keyword evidence="5" id="KW-0677">Repeat</keyword>
<evidence type="ECO:0000259" key="18">
    <source>
        <dbReference type="PROSITE" id="PS50050"/>
    </source>
</evidence>
<evidence type="ECO:0000256" key="13">
    <source>
        <dbReference type="ARBA" id="ARBA00032719"/>
    </source>
</evidence>
<evidence type="ECO:0000256" key="5">
    <source>
        <dbReference type="ARBA" id="ARBA00022737"/>
    </source>
</evidence>
<reference evidence="19" key="1">
    <citation type="journal article" date="2022" name="J. Hered.">
        <title>A De Novo Chromosome-Level Genome Assembly of the White-Tailed Deer, Odocoileus Virginianus.</title>
        <authorList>
            <person name="London E.W."/>
            <person name="Roca A.L."/>
            <person name="Novakofski J.E."/>
            <person name="Mateus-Pinilla N.E."/>
        </authorList>
    </citation>
    <scope>NUCLEOTIDE SEQUENCE [LARGE SCALE GENOMIC DNA]</scope>
</reference>
<reference evidence="20" key="2">
    <citation type="submission" date="2025-08" db="UniProtKB">
        <authorList>
            <consortium name="RefSeq"/>
        </authorList>
    </citation>
    <scope>IDENTIFICATION</scope>
    <source>
        <tissue evidence="20">Tongue muscle</tissue>
    </source>
</reference>
<feature type="disulfide bond" evidence="15">
    <location>
        <begin position="38"/>
        <end position="51"/>
    </location>
</feature>
<evidence type="ECO:0000256" key="8">
    <source>
        <dbReference type="ARBA" id="ARBA00023136"/>
    </source>
</evidence>
<evidence type="ECO:0000256" key="12">
    <source>
        <dbReference type="ARBA" id="ARBA00031089"/>
    </source>
</evidence>
<feature type="signal peptide" evidence="17">
    <location>
        <begin position="1"/>
        <end position="20"/>
    </location>
</feature>
<dbReference type="PANTHER" id="PTHR46875:SF1">
    <property type="entry name" value="TUMOR NECROSIS FACTOR RECEPTOR SUPERFAMILY MEMBER 5"/>
    <property type="match status" value="1"/>
</dbReference>
<gene>
    <name evidence="20" type="primary">CD40</name>
</gene>
<dbReference type="CDD" id="cd13407">
    <property type="entry name" value="TNFRSF5"/>
    <property type="match status" value="1"/>
</dbReference>
<evidence type="ECO:0000256" key="7">
    <source>
        <dbReference type="ARBA" id="ARBA00022989"/>
    </source>
</evidence>
<evidence type="ECO:0000256" key="10">
    <source>
        <dbReference type="ARBA" id="ARBA00023170"/>
    </source>
</evidence>
<dbReference type="SMART" id="SM00208">
    <property type="entry name" value="TNFR"/>
    <property type="match status" value="4"/>
</dbReference>
<name>A0ABM4ILX3_ODOVR</name>
<dbReference type="GeneID" id="110133347"/>
<keyword evidence="11" id="KW-0325">Glycoprotein</keyword>
<evidence type="ECO:0000256" key="15">
    <source>
        <dbReference type="PROSITE-ProRule" id="PRU00206"/>
    </source>
</evidence>
<keyword evidence="8 16" id="KW-0472">Membrane</keyword>
<sequence length="321" mass="34930">MVRLLLQCLFWACFLTAVHAEPATACGDKQYPVNDHCCDLCPPGQKLVNDCTEVSKTACQSCGKGEFLSTFNREKYCHEHRYCNPNLGLRIQSEGTLNTDTTCVCVEGQHCTSHTCESCTPHSLCLPGFGVKRIATGVSDTICEPCPAGFFSNVSSAFEKCHRWTSCERKGLVEQHAGTNKTDVVCGFQSRMRTLVAIPITMGVLFAVLLVSACISESPGNMTKKKQAKVGHPGEQSKTGKKRLILCCLYGNKIDAGPVPSPSSGLGASPPFPFLFSQDHLPPELPQHHWQSLTFILLSWENCIFRALVWGPGVGDGGTFP</sequence>
<evidence type="ECO:0000256" key="6">
    <source>
        <dbReference type="ARBA" id="ARBA00022859"/>
    </source>
</evidence>
<evidence type="ECO:0000256" key="1">
    <source>
        <dbReference type="ARBA" id="ARBA00004479"/>
    </source>
</evidence>
<keyword evidence="9 15" id="KW-1015">Disulfide bond</keyword>
<keyword evidence="7 16" id="KW-1133">Transmembrane helix</keyword>
<comment type="caution">
    <text evidence="15">Lacks conserved residue(s) required for the propagation of feature annotation.</text>
</comment>
<evidence type="ECO:0000256" key="14">
    <source>
        <dbReference type="ARBA" id="ARBA00045871"/>
    </source>
</evidence>
<dbReference type="PROSITE" id="PS50050">
    <property type="entry name" value="TNFR_NGFR_2"/>
    <property type="match status" value="2"/>
</dbReference>
<feature type="transmembrane region" description="Helical" evidence="16">
    <location>
        <begin position="195"/>
        <end position="216"/>
    </location>
</feature>
<evidence type="ECO:0000256" key="9">
    <source>
        <dbReference type="ARBA" id="ARBA00023157"/>
    </source>
</evidence>
<feature type="repeat" description="TNFR-Cys" evidence="15">
    <location>
        <begin position="25"/>
        <end position="59"/>
    </location>
</feature>
<comment type="subcellular location">
    <subcellularLocation>
        <location evidence="1">Membrane</location>
        <topology evidence="1">Single-pass type I membrane protein</topology>
    </subcellularLocation>
</comment>
<evidence type="ECO:0000313" key="20">
    <source>
        <dbReference type="RefSeq" id="XP_070328812.1"/>
    </source>
</evidence>
<feature type="repeat" description="TNFR-Cys" evidence="15">
    <location>
        <begin position="61"/>
        <end position="103"/>
    </location>
</feature>
<feature type="domain" description="TNFR-Cys" evidence="18">
    <location>
        <begin position="25"/>
        <end position="59"/>
    </location>
</feature>
<keyword evidence="4 17" id="KW-0732">Signal</keyword>
<dbReference type="InterPro" id="IPR001368">
    <property type="entry name" value="TNFR/NGFR_Cys_rich_reg"/>
</dbReference>
<dbReference type="InterPro" id="IPR034021">
    <property type="entry name" value="TNFRSF5_N"/>
</dbReference>
<dbReference type="PRINTS" id="PR01922">
    <property type="entry name" value="TNFACTORR5"/>
</dbReference>
<protein>
    <recommendedName>
        <fullName evidence="2">Tumor necrosis factor receptor superfamily member 5</fullName>
    </recommendedName>
    <alternativeName>
        <fullName evidence="12">B-cell surface antigen CD40</fullName>
    </alternativeName>
    <alternativeName>
        <fullName evidence="13">CD40L receptor</fullName>
    </alternativeName>
</protein>
<evidence type="ECO:0000256" key="2">
    <source>
        <dbReference type="ARBA" id="ARBA00015766"/>
    </source>
</evidence>
<evidence type="ECO:0000256" key="3">
    <source>
        <dbReference type="ARBA" id="ARBA00022692"/>
    </source>
</evidence>
<dbReference type="RefSeq" id="XP_070328812.1">
    <property type="nucleotide sequence ID" value="XM_070472711.1"/>
</dbReference>
<dbReference type="PANTHER" id="PTHR46875">
    <property type="entry name" value="TUMOR NECROSIS FACTOR RECEPTOR SUPERFAMILY MEMBER 5"/>
    <property type="match status" value="1"/>
</dbReference>
<feature type="chain" id="PRO_5047319546" description="Tumor necrosis factor receptor superfamily member 5" evidence="17">
    <location>
        <begin position="21"/>
        <end position="321"/>
    </location>
</feature>
<organism evidence="19 20">
    <name type="scientific">Odocoileus virginianus</name>
    <name type="common">White-tailed deer</name>
    <dbReference type="NCBI Taxonomy" id="9874"/>
    <lineage>
        <taxon>Eukaryota</taxon>
        <taxon>Metazoa</taxon>
        <taxon>Chordata</taxon>
        <taxon>Craniata</taxon>
        <taxon>Vertebrata</taxon>
        <taxon>Euteleostomi</taxon>
        <taxon>Mammalia</taxon>
        <taxon>Eutheria</taxon>
        <taxon>Laurasiatheria</taxon>
        <taxon>Artiodactyla</taxon>
        <taxon>Ruminantia</taxon>
        <taxon>Pecora</taxon>
        <taxon>Cervidae</taxon>
        <taxon>Odocoileinae</taxon>
        <taxon>Odocoileus</taxon>
    </lineage>
</organism>
<dbReference type="PROSITE" id="PS00652">
    <property type="entry name" value="TNFR_NGFR_1"/>
    <property type="match status" value="1"/>
</dbReference>
<evidence type="ECO:0000313" key="19">
    <source>
        <dbReference type="Proteomes" id="UP001652640"/>
    </source>
</evidence>